<dbReference type="EMBL" id="GDID01005345">
    <property type="protein sequence ID" value="JAP91261.1"/>
    <property type="molecule type" value="Transcribed_RNA"/>
</dbReference>
<reference evidence="1" key="1">
    <citation type="submission" date="2015-07" db="EMBL/GenBank/DDBJ databases">
        <title>Adaptation to a free-living lifestyle via gene acquisitions in the diplomonad Trepomonas sp. PC1.</title>
        <authorList>
            <person name="Xu F."/>
            <person name="Jerlstrom-Hultqvist J."/>
            <person name="Kolisko M."/>
            <person name="Simpson A.G.B."/>
            <person name="Roger A.J."/>
            <person name="Svard S.G."/>
            <person name="Andersson J.O."/>
        </authorList>
    </citation>
    <scope>NUCLEOTIDE SEQUENCE</scope>
    <source>
        <strain evidence="1">PC1</strain>
    </source>
</reference>
<evidence type="ECO:0000313" key="1">
    <source>
        <dbReference type="EMBL" id="JAP91261.1"/>
    </source>
</evidence>
<gene>
    <name evidence="1" type="ORF">TPC1_17178</name>
</gene>
<feature type="non-terminal residue" evidence="1">
    <location>
        <position position="290"/>
    </location>
</feature>
<accession>A0A146K6R7</accession>
<sequence>YKFSEQQEKIIELLQHKSASEQDKALLQLENDDGIMKHFDFVPILVHNFKHTTKEQLYYDFLSRTYLMNYEVCDQLDQHFDFKFICRQIQNRNAKLDLLPAVYGLFQNSGSEISQLLCSEFIESKSNDFNLFCLKNLTFLSINHQQEIQNSLYENIQKLEDLLQSDDIPSKMAAIELVLSLNIGKELYHIIQDEIVGGNSKQKVDYRKFFQQALNEINGEFEPCLKTYGRQTLNIDSRERKLKYGLCCEVLGDRISTALLNSEYLQNYLCTTDGYMNAHEIEKSQRKERQ</sequence>
<proteinExistence type="predicted"/>
<organism evidence="1">
    <name type="scientific">Trepomonas sp. PC1</name>
    <dbReference type="NCBI Taxonomy" id="1076344"/>
    <lineage>
        <taxon>Eukaryota</taxon>
        <taxon>Metamonada</taxon>
        <taxon>Diplomonadida</taxon>
        <taxon>Hexamitidae</taxon>
        <taxon>Hexamitinae</taxon>
        <taxon>Trepomonas</taxon>
    </lineage>
</organism>
<protein>
    <submittedName>
        <fullName evidence="1">Uncharacterized protein</fullName>
    </submittedName>
</protein>
<dbReference type="AlphaFoldDB" id="A0A146K6R7"/>
<feature type="non-terminal residue" evidence="1">
    <location>
        <position position="1"/>
    </location>
</feature>
<name>A0A146K6R7_9EUKA</name>